<feature type="transmembrane region" description="Helical" evidence="1">
    <location>
        <begin position="189"/>
        <end position="210"/>
    </location>
</feature>
<dbReference type="InterPro" id="IPR050879">
    <property type="entry name" value="Acyltransferase_3"/>
</dbReference>
<gene>
    <name evidence="3" type="ORF">ABID16_001669</name>
</gene>
<dbReference type="PANTHER" id="PTHR23028">
    <property type="entry name" value="ACETYLTRANSFERASE"/>
    <property type="match status" value="1"/>
</dbReference>
<dbReference type="PANTHER" id="PTHR23028:SF134">
    <property type="entry name" value="PUTATIVE (AFU_ORTHOLOGUE AFUA_4G08520)-RELATED"/>
    <property type="match status" value="1"/>
</dbReference>
<keyword evidence="4" id="KW-1185">Reference proteome</keyword>
<evidence type="ECO:0000259" key="2">
    <source>
        <dbReference type="Pfam" id="PF01757"/>
    </source>
</evidence>
<proteinExistence type="predicted"/>
<dbReference type="EMBL" id="JBEPMB010000001">
    <property type="protein sequence ID" value="MET3613364.1"/>
    <property type="molecule type" value="Genomic_DNA"/>
</dbReference>
<keyword evidence="1" id="KW-0812">Transmembrane</keyword>
<keyword evidence="1" id="KW-1133">Transmembrane helix</keyword>
<feature type="transmembrane region" description="Helical" evidence="1">
    <location>
        <begin position="309"/>
        <end position="330"/>
    </location>
</feature>
<accession>A0ABV2IXY8</accession>
<protein>
    <submittedName>
        <fullName evidence="3">Peptidoglycan/LPS O-acetylase OafA/YrhL</fullName>
    </submittedName>
</protein>
<keyword evidence="1" id="KW-0472">Membrane</keyword>
<feature type="transmembrane region" description="Helical" evidence="1">
    <location>
        <begin position="272"/>
        <end position="289"/>
    </location>
</feature>
<feature type="transmembrane region" description="Helical" evidence="1">
    <location>
        <begin position="222"/>
        <end position="243"/>
    </location>
</feature>
<dbReference type="Pfam" id="PF01757">
    <property type="entry name" value="Acyl_transf_3"/>
    <property type="match status" value="1"/>
</dbReference>
<comment type="caution">
    <text evidence="3">The sequence shown here is derived from an EMBL/GenBank/DDBJ whole genome shotgun (WGS) entry which is preliminary data.</text>
</comment>
<feature type="transmembrane region" description="Helical" evidence="1">
    <location>
        <begin position="40"/>
        <end position="61"/>
    </location>
</feature>
<evidence type="ECO:0000256" key="1">
    <source>
        <dbReference type="SAM" id="Phobius"/>
    </source>
</evidence>
<sequence length="352" mass="39731">MGYMSRHRFEVLDALRGVASAFVLFFHVERDTRFATYYFQSGYLAVDFFFMLSGFVIACSYEEKLLDGLPLRSFFVTRVIRLYPLVLVASCLGLLAWHLNGNVEPYWFAIFLSQVLVLPFWPSALSIFRLDGAEWSLFFEMAVNLAYAATIRWLSDGIVWLVIVVSAIALVAAARIHYSVELGWGPANFWWGVPRTTFSFFAGVMLWRLWQSERLPRIERHWTIVACGLAAIFLAAGSLGIVLRWAGDLFVVFFVFPLVVWVAAGSRMGGRFAGLGTALGALSYPVYILHGPLRSLLAPVLGPPSQQGLWSILAVIGFVWLASYVLLKYYDEPVRAFLKKRREAFKSRFGTA</sequence>
<feature type="transmembrane region" description="Helical" evidence="1">
    <location>
        <begin position="82"/>
        <end position="100"/>
    </location>
</feature>
<feature type="domain" description="Acyltransferase 3" evidence="2">
    <location>
        <begin position="12"/>
        <end position="326"/>
    </location>
</feature>
<dbReference type="InterPro" id="IPR002656">
    <property type="entry name" value="Acyl_transf_3_dom"/>
</dbReference>
<dbReference type="RefSeq" id="WP_354555841.1">
    <property type="nucleotide sequence ID" value="NZ_JBEPMB010000001.1"/>
</dbReference>
<evidence type="ECO:0000313" key="3">
    <source>
        <dbReference type="EMBL" id="MET3613364.1"/>
    </source>
</evidence>
<organism evidence="3 4">
    <name type="scientific">Rhizobium aquaticum</name>
    <dbReference type="NCBI Taxonomy" id="1549636"/>
    <lineage>
        <taxon>Bacteria</taxon>
        <taxon>Pseudomonadati</taxon>
        <taxon>Pseudomonadota</taxon>
        <taxon>Alphaproteobacteria</taxon>
        <taxon>Hyphomicrobiales</taxon>
        <taxon>Rhizobiaceae</taxon>
        <taxon>Rhizobium/Agrobacterium group</taxon>
        <taxon>Rhizobium</taxon>
    </lineage>
</organism>
<feature type="transmembrane region" description="Helical" evidence="1">
    <location>
        <begin position="106"/>
        <end position="128"/>
    </location>
</feature>
<name>A0ABV2IXY8_9HYPH</name>
<evidence type="ECO:0000313" key="4">
    <source>
        <dbReference type="Proteomes" id="UP001549047"/>
    </source>
</evidence>
<dbReference type="Proteomes" id="UP001549047">
    <property type="component" value="Unassembled WGS sequence"/>
</dbReference>
<reference evidence="3 4" key="1">
    <citation type="submission" date="2024-06" db="EMBL/GenBank/DDBJ databases">
        <title>Genomic Encyclopedia of Type Strains, Phase IV (KMG-IV): sequencing the most valuable type-strain genomes for metagenomic binning, comparative biology and taxonomic classification.</title>
        <authorList>
            <person name="Goeker M."/>
        </authorList>
    </citation>
    <scope>NUCLEOTIDE SEQUENCE [LARGE SCALE GENOMIC DNA]</scope>
    <source>
        <strain evidence="3 4">DSM 29780</strain>
    </source>
</reference>
<feature type="transmembrane region" description="Helical" evidence="1">
    <location>
        <begin position="158"/>
        <end position="177"/>
    </location>
</feature>
<feature type="transmembrane region" description="Helical" evidence="1">
    <location>
        <begin position="249"/>
        <end position="265"/>
    </location>
</feature>